<dbReference type="AlphaFoldDB" id="A0A1V4B1K7"/>
<sequence length="400" mass="45864">MAKIIQPLTNTQIEKAKYSKNGKNELNDGGGLFLQLTPVNSKIWRFRYNQPSTGKRTKLTLGEYPALSLAQARNKREEYRALLARGIDLQIHKQQQKRELELAKSNTFLAIAEQWKAKKEGEIELKTLDKYWRSLELHIFPFIGAFPVSDITPTLALEPLKRVESRNNFDMAQRLASYINEILNFAVNGGAIPFNPCQNMRKNIKSIKKRNNPHLKSEETPLLMATIENARIEPQTRALIKFQLLTMVRPSEASRAEWEEFDFDNRIWTIPAQKMKARAEHQVPLSSQAIDILKELMPITGRFKYVFPKRGDNHSPADSSTANTALKRMGFKDKQTAHGLRGLARTYLAEQSITHEHAEACLAHKTGDNTSLSYNHSTYLEQRKNIMQLWGDFIKNCSEK</sequence>
<evidence type="ECO:0000256" key="3">
    <source>
        <dbReference type="ARBA" id="ARBA00023125"/>
    </source>
</evidence>
<dbReference type="Gene3D" id="1.10.150.130">
    <property type="match status" value="1"/>
</dbReference>
<accession>A0A1V4B1K7</accession>
<protein>
    <submittedName>
        <fullName evidence="8">Integrase</fullName>
    </submittedName>
</protein>
<dbReference type="InterPro" id="IPR025166">
    <property type="entry name" value="Integrase_DNA_bind_dom"/>
</dbReference>
<dbReference type="InterPro" id="IPR050808">
    <property type="entry name" value="Phage_Integrase"/>
</dbReference>
<comment type="similarity">
    <text evidence="1">Belongs to the 'phage' integrase family.</text>
</comment>
<dbReference type="PROSITE" id="PS51898">
    <property type="entry name" value="TYR_RECOMBINASE"/>
    <property type="match status" value="1"/>
</dbReference>
<evidence type="ECO:0000256" key="2">
    <source>
        <dbReference type="ARBA" id="ARBA00022908"/>
    </source>
</evidence>
<dbReference type="InterPro" id="IPR038488">
    <property type="entry name" value="Integrase_DNA-bd_sf"/>
</dbReference>
<name>A0A1V4B1K7_9PAST</name>
<keyword evidence="2" id="KW-0229">DNA integration</keyword>
<evidence type="ECO:0000256" key="5">
    <source>
        <dbReference type="PROSITE-ProRule" id="PRU01248"/>
    </source>
</evidence>
<evidence type="ECO:0000313" key="9">
    <source>
        <dbReference type="Proteomes" id="UP000254329"/>
    </source>
</evidence>
<dbReference type="GO" id="GO:0006310">
    <property type="term" value="P:DNA recombination"/>
    <property type="evidence" value="ECO:0007669"/>
    <property type="project" value="UniProtKB-KW"/>
</dbReference>
<evidence type="ECO:0000256" key="1">
    <source>
        <dbReference type="ARBA" id="ARBA00008857"/>
    </source>
</evidence>
<dbReference type="PANTHER" id="PTHR30629">
    <property type="entry name" value="PROPHAGE INTEGRASE"/>
    <property type="match status" value="1"/>
</dbReference>
<dbReference type="InterPro" id="IPR010998">
    <property type="entry name" value="Integrase_recombinase_N"/>
</dbReference>
<proteinExistence type="inferred from homology"/>
<evidence type="ECO:0000256" key="4">
    <source>
        <dbReference type="ARBA" id="ARBA00023172"/>
    </source>
</evidence>
<dbReference type="Pfam" id="PF00589">
    <property type="entry name" value="Phage_integrase"/>
    <property type="match status" value="1"/>
</dbReference>
<dbReference type="SUPFAM" id="SSF56349">
    <property type="entry name" value="DNA breaking-rejoining enzymes"/>
    <property type="match status" value="1"/>
</dbReference>
<dbReference type="PROSITE" id="PS51900">
    <property type="entry name" value="CB"/>
    <property type="match status" value="1"/>
</dbReference>
<evidence type="ECO:0000259" key="7">
    <source>
        <dbReference type="PROSITE" id="PS51900"/>
    </source>
</evidence>
<dbReference type="InterPro" id="IPR053876">
    <property type="entry name" value="Phage_int_M"/>
</dbReference>
<keyword evidence="9" id="KW-1185">Reference proteome</keyword>
<evidence type="ECO:0000259" key="6">
    <source>
        <dbReference type="PROSITE" id="PS51898"/>
    </source>
</evidence>
<dbReference type="PANTHER" id="PTHR30629:SF6">
    <property type="entry name" value="PROPHAGE INTEGRASE INTA-RELATED"/>
    <property type="match status" value="1"/>
</dbReference>
<dbReference type="GO" id="GO:0015074">
    <property type="term" value="P:DNA integration"/>
    <property type="evidence" value="ECO:0007669"/>
    <property type="project" value="UniProtKB-KW"/>
</dbReference>
<keyword evidence="4" id="KW-0233">DNA recombination</keyword>
<dbReference type="Gene3D" id="3.30.160.390">
    <property type="entry name" value="Integrase, DNA-binding domain"/>
    <property type="match status" value="1"/>
</dbReference>
<dbReference type="GO" id="GO:0003677">
    <property type="term" value="F:DNA binding"/>
    <property type="evidence" value="ECO:0007669"/>
    <property type="project" value="UniProtKB-UniRule"/>
</dbReference>
<dbReference type="EMBL" id="UGHF01000001">
    <property type="protein sequence ID" value="STO59170.1"/>
    <property type="molecule type" value="Genomic_DNA"/>
</dbReference>
<feature type="domain" description="Core-binding (CB)" evidence="7">
    <location>
        <begin position="106"/>
        <end position="187"/>
    </location>
</feature>
<organism evidence="8 9">
    <name type="scientific">Canicola haemoglobinophilus</name>
    <dbReference type="NCBI Taxonomy" id="733"/>
    <lineage>
        <taxon>Bacteria</taxon>
        <taxon>Pseudomonadati</taxon>
        <taxon>Pseudomonadota</taxon>
        <taxon>Gammaproteobacteria</taxon>
        <taxon>Pasteurellales</taxon>
        <taxon>Pasteurellaceae</taxon>
        <taxon>Canicola</taxon>
    </lineage>
</organism>
<dbReference type="STRING" id="733.B0186_05315"/>
<dbReference type="Proteomes" id="UP000254329">
    <property type="component" value="Unassembled WGS sequence"/>
</dbReference>
<evidence type="ECO:0000313" key="8">
    <source>
        <dbReference type="EMBL" id="STO59170.1"/>
    </source>
</evidence>
<dbReference type="CDD" id="cd00801">
    <property type="entry name" value="INT_P4_C"/>
    <property type="match status" value="1"/>
</dbReference>
<dbReference type="InterPro" id="IPR011010">
    <property type="entry name" value="DNA_brk_join_enz"/>
</dbReference>
<dbReference type="InterPro" id="IPR013762">
    <property type="entry name" value="Integrase-like_cat_sf"/>
</dbReference>
<dbReference type="Gene3D" id="1.10.443.10">
    <property type="entry name" value="Intergrase catalytic core"/>
    <property type="match status" value="1"/>
</dbReference>
<dbReference type="RefSeq" id="WP_078218338.1">
    <property type="nucleotide sequence ID" value="NZ_MUXZ01000012.1"/>
</dbReference>
<dbReference type="InterPro" id="IPR002104">
    <property type="entry name" value="Integrase_catalytic"/>
</dbReference>
<feature type="domain" description="Tyr recombinase" evidence="6">
    <location>
        <begin position="210"/>
        <end position="387"/>
    </location>
</feature>
<gene>
    <name evidence="8" type="primary">intA_1</name>
    <name evidence="8" type="ORF">NCTC1659_00410</name>
</gene>
<reference evidence="8 9" key="1">
    <citation type="submission" date="2018-06" db="EMBL/GenBank/DDBJ databases">
        <authorList>
            <consortium name="Pathogen Informatics"/>
            <person name="Doyle S."/>
        </authorList>
    </citation>
    <scope>NUCLEOTIDE SEQUENCE [LARGE SCALE GENOMIC DNA]</scope>
    <source>
        <strain evidence="8 9">NCTC1659</strain>
    </source>
</reference>
<dbReference type="Pfam" id="PF22022">
    <property type="entry name" value="Phage_int_M"/>
    <property type="match status" value="1"/>
</dbReference>
<dbReference type="InterPro" id="IPR044068">
    <property type="entry name" value="CB"/>
</dbReference>
<dbReference type="Pfam" id="PF13356">
    <property type="entry name" value="Arm-DNA-bind_3"/>
    <property type="match status" value="1"/>
</dbReference>
<keyword evidence="3 5" id="KW-0238">DNA-binding</keyword>